<comment type="caution">
    <text evidence="3">The sequence shown here is derived from an EMBL/GenBank/DDBJ whole genome shotgun (WGS) entry which is preliminary data.</text>
</comment>
<dbReference type="EMBL" id="VCBC01000010">
    <property type="protein sequence ID" value="TLU64681.1"/>
    <property type="molecule type" value="Genomic_DNA"/>
</dbReference>
<dbReference type="RefSeq" id="WP_138320179.1">
    <property type="nucleotide sequence ID" value="NZ_VCBC01000010.1"/>
</dbReference>
<evidence type="ECO:0000256" key="2">
    <source>
        <dbReference type="SAM" id="SignalP"/>
    </source>
</evidence>
<reference evidence="3 4" key="1">
    <citation type="submission" date="2019-05" db="EMBL/GenBank/DDBJ databases">
        <title>Genome sequences of Thalassotalea litorea 1K03283.</title>
        <authorList>
            <person name="Zhang D."/>
        </authorList>
    </citation>
    <scope>NUCLEOTIDE SEQUENCE [LARGE SCALE GENOMIC DNA]</scope>
    <source>
        <strain evidence="3 4">MCCC 1K03283</strain>
    </source>
</reference>
<organism evidence="3 4">
    <name type="scientific">Thalassotalea litorea</name>
    <dbReference type="NCBI Taxonomy" id="2020715"/>
    <lineage>
        <taxon>Bacteria</taxon>
        <taxon>Pseudomonadati</taxon>
        <taxon>Pseudomonadota</taxon>
        <taxon>Gammaproteobacteria</taxon>
        <taxon>Alteromonadales</taxon>
        <taxon>Colwelliaceae</taxon>
        <taxon>Thalassotalea</taxon>
    </lineage>
</organism>
<accession>A0A5R9IN51</accession>
<feature type="region of interest" description="Disordered" evidence="1">
    <location>
        <begin position="122"/>
        <end position="165"/>
    </location>
</feature>
<keyword evidence="2" id="KW-0732">Signal</keyword>
<dbReference type="PROSITE" id="PS51257">
    <property type="entry name" value="PROKAR_LIPOPROTEIN"/>
    <property type="match status" value="1"/>
</dbReference>
<evidence type="ECO:0000313" key="3">
    <source>
        <dbReference type="EMBL" id="TLU64681.1"/>
    </source>
</evidence>
<feature type="compositionally biased region" description="Basic and acidic residues" evidence="1">
    <location>
        <begin position="131"/>
        <end position="145"/>
    </location>
</feature>
<evidence type="ECO:0000313" key="4">
    <source>
        <dbReference type="Proteomes" id="UP000307790"/>
    </source>
</evidence>
<evidence type="ECO:0008006" key="5">
    <source>
        <dbReference type="Google" id="ProtNLM"/>
    </source>
</evidence>
<feature type="chain" id="PRO_5024282851" description="DUF3192 domain-containing protein" evidence="2">
    <location>
        <begin position="21"/>
        <end position="165"/>
    </location>
</feature>
<dbReference type="OrthoDB" id="6402709at2"/>
<proteinExistence type="predicted"/>
<dbReference type="Proteomes" id="UP000307790">
    <property type="component" value="Unassembled WGS sequence"/>
</dbReference>
<name>A0A5R9IN51_9GAMM</name>
<sequence length="165" mass="18745">MLKRIALLSTLLLLSACSLEEEATALSANGQQPKIWVFTQFNVPEEGDEIESYYYYAQVSKAIYQKIGDNQLNSGFILLENVKYWGDGDLIHDYKDIENSGELVFRIEDIAKIDRVNSEPQVGLGYEQFEEPAKKSRVEANTHSDEDNDENPQTDVDTSTRIESE</sequence>
<dbReference type="AlphaFoldDB" id="A0A5R9IN51"/>
<gene>
    <name evidence="3" type="ORF">FE810_11400</name>
</gene>
<keyword evidence="4" id="KW-1185">Reference proteome</keyword>
<feature type="signal peptide" evidence="2">
    <location>
        <begin position="1"/>
        <end position="20"/>
    </location>
</feature>
<evidence type="ECO:0000256" key="1">
    <source>
        <dbReference type="SAM" id="MobiDB-lite"/>
    </source>
</evidence>
<protein>
    <recommendedName>
        <fullName evidence="5">DUF3192 domain-containing protein</fullName>
    </recommendedName>
</protein>